<accession>A0A016V7X6</accession>
<dbReference type="Proteomes" id="UP000024635">
    <property type="component" value="Unassembled WGS sequence"/>
</dbReference>
<dbReference type="AlphaFoldDB" id="A0A016V7X6"/>
<proteinExistence type="predicted"/>
<gene>
    <name evidence="1" type="primary">Acey_s0016.g2979</name>
    <name evidence="1" type="ORF">Y032_0016g2979</name>
</gene>
<evidence type="ECO:0000313" key="2">
    <source>
        <dbReference type="Proteomes" id="UP000024635"/>
    </source>
</evidence>
<dbReference type="EMBL" id="JARK01001352">
    <property type="protein sequence ID" value="EYC22838.1"/>
    <property type="molecule type" value="Genomic_DNA"/>
</dbReference>
<reference evidence="2" key="1">
    <citation type="journal article" date="2015" name="Nat. Genet.">
        <title>The genome and transcriptome of the zoonotic hookworm Ancylostoma ceylanicum identify infection-specific gene families.</title>
        <authorList>
            <person name="Schwarz E.M."/>
            <person name="Hu Y."/>
            <person name="Antoshechkin I."/>
            <person name="Miller M.M."/>
            <person name="Sternberg P.W."/>
            <person name="Aroian R.V."/>
        </authorList>
    </citation>
    <scope>NUCLEOTIDE SEQUENCE</scope>
    <source>
        <strain evidence="2">HY135</strain>
    </source>
</reference>
<organism evidence="1 2">
    <name type="scientific">Ancylostoma ceylanicum</name>
    <dbReference type="NCBI Taxonomy" id="53326"/>
    <lineage>
        <taxon>Eukaryota</taxon>
        <taxon>Metazoa</taxon>
        <taxon>Ecdysozoa</taxon>
        <taxon>Nematoda</taxon>
        <taxon>Chromadorea</taxon>
        <taxon>Rhabditida</taxon>
        <taxon>Rhabditina</taxon>
        <taxon>Rhabditomorpha</taxon>
        <taxon>Strongyloidea</taxon>
        <taxon>Ancylostomatidae</taxon>
        <taxon>Ancylostomatinae</taxon>
        <taxon>Ancylostoma</taxon>
    </lineage>
</organism>
<keyword evidence="2" id="KW-1185">Reference proteome</keyword>
<name>A0A016V7X6_9BILA</name>
<protein>
    <submittedName>
        <fullName evidence="1">Uncharacterized protein</fullName>
    </submittedName>
</protein>
<evidence type="ECO:0000313" key="1">
    <source>
        <dbReference type="EMBL" id="EYC22838.1"/>
    </source>
</evidence>
<comment type="caution">
    <text evidence="1">The sequence shown here is derived from an EMBL/GenBank/DDBJ whole genome shotgun (WGS) entry which is preliminary data.</text>
</comment>
<sequence>MIREPFNTTIITRHVPAQLGHLSVSLPPTVDAIAMTMRLIPPTPKPSTCLCANSESSNHRHIHKGNDVLK</sequence>